<gene>
    <name evidence="2" type="ORF">F9Z43_26655</name>
</gene>
<dbReference type="SUPFAM" id="SSF52540">
    <property type="entry name" value="P-loop containing nucleoside triphosphate hydrolases"/>
    <property type="match status" value="1"/>
</dbReference>
<dbReference type="Gene3D" id="3.40.50.300">
    <property type="entry name" value="P-loop containing nucleotide triphosphate hydrolases"/>
    <property type="match status" value="1"/>
</dbReference>
<comment type="caution">
    <text evidence="2">The sequence shown here is derived from an EMBL/GenBank/DDBJ whole genome shotgun (WGS) entry which is preliminary data.</text>
</comment>
<name>A0A7X3F7B8_9PSED</name>
<dbReference type="EMBL" id="WEIK01000038">
    <property type="protein sequence ID" value="MVF52818.1"/>
    <property type="molecule type" value="Genomic_DNA"/>
</dbReference>
<dbReference type="Proteomes" id="UP000440965">
    <property type="component" value="Unassembled WGS sequence"/>
</dbReference>
<dbReference type="AlphaFoldDB" id="A0A7X3F7B8"/>
<dbReference type="InterPro" id="IPR011646">
    <property type="entry name" value="KAP_P-loop"/>
</dbReference>
<sequence length="597" mass="67491">MSVIQVEKALHDFAVRKTGSAIVLKGEWGTGKTYLWNSIIKKYSSNFGRGNYSYVSLFGINSLADLKRSIFENTVPSAKANTVTSKDSVIENLKKLDFSDALGGLRKIFSFGKEAKIPFVGSFGGVIDSIQYSLVSDTIICIDDFERRGKSLSARDVLGLVSNLVESKDCSVILILNEGSLEKSDEFFTFSEKVFDYEVLYSPSTKDSVGLIFDANNTLLKKISENCEFLDINNIRLLKKIELFASLLSEKLKGSQSLVIEQACRILPLAVLAIYGERNSKVDLEFILSHGHSGRLRLPDPESTGEDAEAARLEAEKTSFLQEYGFARCSEFDLAIINLVKKGYADEDLIKKIVEEIEREIRHNNDIAVLRDAWKLYNSSFFDNEPEVLLAFDKAIKVGLDKFTLEDLDSVAFLYYGLGKEKEIQPIIDKFFSDFYPAHGVLDKDSIFQWPSNPYVGQSLEKYFEGLVFKGSFSELMNAAFESPNNSYEIIKGLAEKNELEFYDYFSRLNDQAFTYHARLLLKLGNTSFSNQEDALVYRDIFVKTFAALKRLSETTALNKLRMSKFISYEQLYLRELKRIQKEKEEAAEAAAAPKSE</sequence>
<proteinExistence type="predicted"/>
<feature type="domain" description="KAP NTPase" evidence="1">
    <location>
        <begin position="14"/>
        <end position="184"/>
    </location>
</feature>
<evidence type="ECO:0000313" key="3">
    <source>
        <dbReference type="Proteomes" id="UP000440965"/>
    </source>
</evidence>
<accession>A0A7X3F7B8</accession>
<organism evidence="2 3">
    <name type="scientific">Pseudomonas monteilii</name>
    <dbReference type="NCBI Taxonomy" id="76759"/>
    <lineage>
        <taxon>Bacteria</taxon>
        <taxon>Pseudomonadati</taxon>
        <taxon>Pseudomonadota</taxon>
        <taxon>Gammaproteobacteria</taxon>
        <taxon>Pseudomonadales</taxon>
        <taxon>Pseudomonadaceae</taxon>
        <taxon>Pseudomonas</taxon>
    </lineage>
</organism>
<dbReference type="Pfam" id="PF07693">
    <property type="entry name" value="KAP_NTPase"/>
    <property type="match status" value="1"/>
</dbReference>
<dbReference type="RefSeq" id="WP_070087350.1">
    <property type="nucleotide sequence ID" value="NZ_JAAMRL010000013.1"/>
</dbReference>
<dbReference type="InterPro" id="IPR027417">
    <property type="entry name" value="P-loop_NTPase"/>
</dbReference>
<protein>
    <recommendedName>
        <fullName evidence="1">KAP NTPase domain-containing protein</fullName>
    </recommendedName>
</protein>
<evidence type="ECO:0000313" key="2">
    <source>
        <dbReference type="EMBL" id="MVF52818.1"/>
    </source>
</evidence>
<reference evidence="2 3" key="1">
    <citation type="submission" date="2019-10" db="EMBL/GenBank/DDBJ databases">
        <title>XDR Pseudomonas monteilii producing IMP-16 from LCR.</title>
        <authorList>
            <person name="Ballaben A."/>
            <person name="Doi Y."/>
        </authorList>
    </citation>
    <scope>NUCLEOTIDE SEQUENCE [LARGE SCALE GENOMIC DNA]</scope>
    <source>
        <strain evidence="2 3">597/14</strain>
    </source>
</reference>
<evidence type="ECO:0000259" key="1">
    <source>
        <dbReference type="Pfam" id="PF07693"/>
    </source>
</evidence>